<dbReference type="PIRSF" id="PIRSF028408">
    <property type="entry name" value="UCP028408"/>
    <property type="match status" value="1"/>
</dbReference>
<evidence type="ECO:0000259" key="2">
    <source>
        <dbReference type="Pfam" id="PF11795"/>
    </source>
</evidence>
<organism evidence="3 4">
    <name type="scientific">Pollutimonas nitritireducens</name>
    <dbReference type="NCBI Taxonomy" id="2045209"/>
    <lineage>
        <taxon>Bacteria</taxon>
        <taxon>Pseudomonadati</taxon>
        <taxon>Pseudomonadota</taxon>
        <taxon>Betaproteobacteria</taxon>
        <taxon>Burkholderiales</taxon>
        <taxon>Alcaligenaceae</taxon>
        <taxon>Pollutimonas</taxon>
    </lineage>
</organism>
<evidence type="ECO:0000313" key="3">
    <source>
        <dbReference type="EMBL" id="PLC54428.1"/>
    </source>
</evidence>
<keyword evidence="4" id="KW-1185">Reference proteome</keyword>
<evidence type="ECO:0000313" key="4">
    <source>
        <dbReference type="Proteomes" id="UP000234328"/>
    </source>
</evidence>
<name>A0A2N4UHE9_9BURK</name>
<dbReference type="Pfam" id="PF09983">
    <property type="entry name" value="JetD_C"/>
    <property type="match status" value="1"/>
</dbReference>
<comment type="caution">
    <text evidence="3">The sequence shown here is derived from an EMBL/GenBank/DDBJ whole genome shotgun (WGS) entry which is preliminary data.</text>
</comment>
<dbReference type="AlphaFoldDB" id="A0A2N4UHE9"/>
<feature type="domain" description="DUF3322" evidence="2">
    <location>
        <begin position="6"/>
        <end position="192"/>
    </location>
</feature>
<evidence type="ECO:0008006" key="5">
    <source>
        <dbReference type="Google" id="ProtNLM"/>
    </source>
</evidence>
<dbReference type="Proteomes" id="UP000234328">
    <property type="component" value="Unassembled WGS sequence"/>
</dbReference>
<dbReference type="RefSeq" id="WP_102069197.1">
    <property type="nucleotide sequence ID" value="NZ_PDNV01000004.1"/>
</dbReference>
<dbReference type="Pfam" id="PF11795">
    <property type="entry name" value="DUF3322"/>
    <property type="match status" value="1"/>
</dbReference>
<accession>A0A2N4UHE9</accession>
<dbReference type="OrthoDB" id="322908at2"/>
<dbReference type="EMBL" id="PDNV01000004">
    <property type="protein sequence ID" value="PLC54428.1"/>
    <property type="molecule type" value="Genomic_DNA"/>
</dbReference>
<evidence type="ECO:0000259" key="1">
    <source>
        <dbReference type="Pfam" id="PF09983"/>
    </source>
</evidence>
<feature type="domain" description="Wadjet protein JetD C-terminal" evidence="1">
    <location>
        <begin position="215"/>
        <end position="394"/>
    </location>
</feature>
<reference evidence="3 4" key="1">
    <citation type="submission" date="2017-10" db="EMBL/GenBank/DDBJ databases">
        <title>Two draft genome sequences of Pusillimonas sp. strains isolated from a nitrate- and radionuclide-contaminated groundwater in Russia.</title>
        <authorList>
            <person name="Grouzdev D.S."/>
            <person name="Tourova T.P."/>
            <person name="Goeva M.A."/>
            <person name="Babich T.L."/>
            <person name="Sokolova D.S."/>
            <person name="Abdullin R."/>
            <person name="Poltaraus A.B."/>
            <person name="Toshchakov S.V."/>
            <person name="Nazina T.N."/>
        </authorList>
    </citation>
    <scope>NUCLEOTIDE SEQUENCE [LARGE SCALE GENOMIC DNA]</scope>
    <source>
        <strain evidence="3 4">JR1/69-2-13</strain>
    </source>
</reference>
<proteinExistence type="predicted"/>
<gene>
    <name evidence="3" type="ORF">CR155_06500</name>
</gene>
<dbReference type="InterPro" id="IPR014544">
    <property type="entry name" value="UCP028408"/>
</dbReference>
<sequence>MSWTTPADLRAQVQKRWNQGILLRNLVEPADLFPLRLMLKGPSSTDMSERFEAVREWVRDLQSQAKVDSKRSYRLTWRTIRHRVIGSNALPDEAWVDTPEDAFGLIGNTREVLRFADIVDETRTRMPSLLPWLARYPLRGLALADDWSGLLNIAAWLHAHPRPGIYLRQVDLPGLHSKFIERHRAVLSELLDYVLPGQAIDTSVTGTSNFLLRYGFREKPLRVRFRLLDPGQALFLGGTDQDITITQDAFARLYPAASQVFITENEVNFLAFPALADSMVVFGAGYGFDMLAQAEWLENKVLYYWGDIDTHGFAILDQLRSHMPHVVSFLMDKETLIAHREQWGVEPSPTLRELTRLTPEERGVYDDIRWQRLQNDFCVRLEQERIAFGWLLRALDKAETTLPNSLTPP</sequence>
<dbReference type="InterPro" id="IPR024537">
    <property type="entry name" value="DUF3322"/>
</dbReference>
<dbReference type="InterPro" id="IPR024534">
    <property type="entry name" value="JetD_C"/>
</dbReference>
<protein>
    <recommendedName>
        <fullName evidence="5">Wadjet protein JetD C-terminal domain-containing protein</fullName>
    </recommendedName>
</protein>